<protein>
    <submittedName>
        <fullName evidence="2">Phosphotransferase family protein</fullName>
    </submittedName>
</protein>
<gene>
    <name evidence="2" type="ORF">BO88DRAFT_478298</name>
</gene>
<dbReference type="SUPFAM" id="SSF56112">
    <property type="entry name" value="Protein kinase-like (PK-like)"/>
    <property type="match status" value="1"/>
</dbReference>
<dbReference type="InterPro" id="IPR051678">
    <property type="entry name" value="AGP_Transferase"/>
</dbReference>
<dbReference type="OrthoDB" id="5404599at2759"/>
<organism evidence="2 3">
    <name type="scientific">Aspergillus vadensis (strain CBS 113365 / IMI 142717 / IBT 24658)</name>
    <dbReference type="NCBI Taxonomy" id="1448311"/>
    <lineage>
        <taxon>Eukaryota</taxon>
        <taxon>Fungi</taxon>
        <taxon>Dikarya</taxon>
        <taxon>Ascomycota</taxon>
        <taxon>Pezizomycotina</taxon>
        <taxon>Eurotiomycetes</taxon>
        <taxon>Eurotiomycetidae</taxon>
        <taxon>Eurotiales</taxon>
        <taxon>Aspergillaceae</taxon>
        <taxon>Aspergillus</taxon>
        <taxon>Aspergillus subgen. Circumdati</taxon>
    </lineage>
</organism>
<evidence type="ECO:0000259" key="1">
    <source>
        <dbReference type="Pfam" id="PF01636"/>
    </source>
</evidence>
<evidence type="ECO:0000313" key="2">
    <source>
        <dbReference type="EMBL" id="PYH71563.1"/>
    </source>
</evidence>
<name>A0A319C063_ASPVC</name>
<dbReference type="GO" id="GO:0016740">
    <property type="term" value="F:transferase activity"/>
    <property type="evidence" value="ECO:0007669"/>
    <property type="project" value="UniProtKB-KW"/>
</dbReference>
<keyword evidence="3" id="KW-1185">Reference proteome</keyword>
<dbReference type="Proteomes" id="UP000248405">
    <property type="component" value="Unassembled WGS sequence"/>
</dbReference>
<dbReference type="InterPro" id="IPR011009">
    <property type="entry name" value="Kinase-like_dom_sf"/>
</dbReference>
<dbReference type="EMBL" id="KZ821618">
    <property type="protein sequence ID" value="PYH71563.1"/>
    <property type="molecule type" value="Genomic_DNA"/>
</dbReference>
<dbReference type="InterPro" id="IPR002575">
    <property type="entry name" value="Aminoglycoside_PTrfase"/>
</dbReference>
<accession>A0A319C063</accession>
<proteinExistence type="predicted"/>
<sequence>MKILPESSFFQEGRAPALPSPAEVRALNLKTGNVAATSFNYPPSVIIPSLGLAVKYGLSVSIVEAQTLIMLREKFQGGIPVPEIFSWTEDNGQTFIYMSLIEGSTLADRCGSLDDDEKRALCKEVHRFVELLRTLEQDPRDKYIGNLDKKPLTDIYVIDRPELVGPFQGEDAVKQLQDACEIGIDDDIVSPIVFTHNDLLPPNIMLTPGPHPKVAALIDLGPVWVVSCILGILQVPEGTNECGVVLQWVLR</sequence>
<feature type="domain" description="Aminoglycoside phosphotransferase" evidence="1">
    <location>
        <begin position="78"/>
        <end position="221"/>
    </location>
</feature>
<dbReference type="PANTHER" id="PTHR21310:SF54">
    <property type="entry name" value="AMINOGLYCOSIDE PHOSPHOTRANSFERASE DOMAIN-CONTAINING PROTEIN"/>
    <property type="match status" value="1"/>
</dbReference>
<evidence type="ECO:0000313" key="3">
    <source>
        <dbReference type="Proteomes" id="UP000248405"/>
    </source>
</evidence>
<dbReference type="GeneID" id="37216582"/>
<dbReference type="Pfam" id="PF01636">
    <property type="entry name" value="APH"/>
    <property type="match status" value="1"/>
</dbReference>
<dbReference type="PANTHER" id="PTHR21310">
    <property type="entry name" value="AMINOGLYCOSIDE PHOSPHOTRANSFERASE-RELATED-RELATED"/>
    <property type="match status" value="1"/>
</dbReference>
<dbReference type="AlphaFoldDB" id="A0A319C063"/>
<dbReference type="RefSeq" id="XP_025565357.1">
    <property type="nucleotide sequence ID" value="XM_025711990.1"/>
</dbReference>
<reference evidence="2" key="1">
    <citation type="submission" date="2016-12" db="EMBL/GenBank/DDBJ databases">
        <title>The genomes of Aspergillus section Nigri reveals drivers in fungal speciation.</title>
        <authorList>
            <consortium name="DOE Joint Genome Institute"/>
            <person name="Vesth T.C."/>
            <person name="Nybo J."/>
            <person name="Theobald S."/>
            <person name="Brandl J."/>
            <person name="Frisvad J.C."/>
            <person name="Nielsen K.F."/>
            <person name="Lyhne E.K."/>
            <person name="Kogle M.E."/>
            <person name="Kuo A."/>
            <person name="Riley R."/>
            <person name="Clum A."/>
            <person name="Nolan M."/>
            <person name="Lipzen A."/>
            <person name="Salamov A."/>
            <person name="Henrissat B."/>
            <person name="Wiebenga A."/>
            <person name="De Vries R.P."/>
            <person name="Grigoriev I.V."/>
            <person name="Mortensen U.H."/>
            <person name="Andersen M.R."/>
            <person name="Baker S.E."/>
        </authorList>
    </citation>
    <scope>NUCLEOTIDE SEQUENCE [LARGE SCALE GENOMIC DNA]</scope>
    <source>
        <strain evidence="2">CBS 113365</strain>
    </source>
</reference>